<dbReference type="OrthoDB" id="1934387at2"/>
<sequence length="105" mass="11925">MKKYFIIFCITLFLSSIITTITSVAQPKSYRQGIYTEKSLDLHPDTSHTIQNNSPSEYAFVILLDSNQIIQQLIQLEPMSDKYNLEPLLAGYVLIIVGKDEVIIS</sequence>
<protein>
    <submittedName>
        <fullName evidence="2">Uncharacterized protein</fullName>
    </submittedName>
</protein>
<feature type="chain" id="PRO_5009976470" evidence="1">
    <location>
        <begin position="26"/>
        <end position="105"/>
    </location>
</feature>
<reference evidence="2 3" key="1">
    <citation type="journal article" date="2013" name="Genome Announc.">
        <title>Complete Genome Sequence of the Solvent Producer Clostridium saccharobutylicum NCP262 (DSM 13864).</title>
        <authorList>
            <person name="Poehlein A."/>
            <person name="Hartwich K."/>
            <person name="Krabben P."/>
            <person name="Ehrenreich A."/>
            <person name="Liebl W."/>
            <person name="Durre P."/>
            <person name="Gottschalk G."/>
            <person name="Daniel R."/>
        </authorList>
    </citation>
    <scope>NUCLEOTIDE SEQUENCE [LARGE SCALE GENOMIC DNA]</scope>
    <source>
        <strain evidence="2">DSM 13864</strain>
    </source>
</reference>
<dbReference type="RefSeq" id="WP_022747460.1">
    <property type="nucleotide sequence ID" value="NC_022571.1"/>
</dbReference>
<dbReference type="Proteomes" id="UP000017118">
    <property type="component" value="Chromosome"/>
</dbReference>
<gene>
    <name evidence="2" type="ORF">CLSA_c33570</name>
</gene>
<proteinExistence type="predicted"/>
<feature type="signal peptide" evidence="1">
    <location>
        <begin position="1"/>
        <end position="25"/>
    </location>
</feature>
<dbReference type="PATRIC" id="fig|1345695.10.peg.3241"/>
<evidence type="ECO:0000313" key="3">
    <source>
        <dbReference type="Proteomes" id="UP000017118"/>
    </source>
</evidence>
<dbReference type="HOGENOM" id="CLU_173862_0_0_9"/>
<dbReference type="EMBL" id="CP006721">
    <property type="protein sequence ID" value="AGX44320.1"/>
    <property type="molecule type" value="Genomic_DNA"/>
</dbReference>
<dbReference type="GeneID" id="55475699"/>
<accession>U5MUP6</accession>
<evidence type="ECO:0000313" key="2">
    <source>
        <dbReference type="EMBL" id="AGX44320.1"/>
    </source>
</evidence>
<keyword evidence="3" id="KW-1185">Reference proteome</keyword>
<name>U5MUP6_CLOSA</name>
<dbReference type="KEGG" id="csb:CLSA_c33570"/>
<dbReference type="eggNOG" id="ENOG50327RE">
    <property type="taxonomic scope" value="Bacteria"/>
</dbReference>
<organism evidence="2 3">
    <name type="scientific">Clostridium saccharobutylicum DSM 13864</name>
    <dbReference type="NCBI Taxonomy" id="1345695"/>
    <lineage>
        <taxon>Bacteria</taxon>
        <taxon>Bacillati</taxon>
        <taxon>Bacillota</taxon>
        <taxon>Clostridia</taxon>
        <taxon>Eubacteriales</taxon>
        <taxon>Clostridiaceae</taxon>
        <taxon>Clostridium</taxon>
    </lineage>
</organism>
<keyword evidence="1" id="KW-0732">Signal</keyword>
<evidence type="ECO:0000256" key="1">
    <source>
        <dbReference type="SAM" id="SignalP"/>
    </source>
</evidence>
<dbReference type="AlphaFoldDB" id="U5MUP6"/>